<gene>
    <name evidence="1" type="ORF">CALVIDRAFT_538034</name>
</gene>
<dbReference type="OrthoDB" id="15893at2759"/>
<protein>
    <submittedName>
        <fullName evidence="1">Uncharacterized protein</fullName>
    </submittedName>
</protein>
<dbReference type="AlphaFoldDB" id="A0A167LFH7"/>
<accession>A0A167LFH7</accession>
<dbReference type="EMBL" id="KV417288">
    <property type="protein sequence ID" value="KZO95638.1"/>
    <property type="molecule type" value="Genomic_DNA"/>
</dbReference>
<reference evidence="1 2" key="1">
    <citation type="journal article" date="2016" name="Mol. Biol. Evol.">
        <title>Comparative Genomics of Early-Diverging Mushroom-Forming Fungi Provides Insights into the Origins of Lignocellulose Decay Capabilities.</title>
        <authorList>
            <person name="Nagy L.G."/>
            <person name="Riley R."/>
            <person name="Tritt A."/>
            <person name="Adam C."/>
            <person name="Daum C."/>
            <person name="Floudas D."/>
            <person name="Sun H."/>
            <person name="Yadav J.S."/>
            <person name="Pangilinan J."/>
            <person name="Larsson K.H."/>
            <person name="Matsuura K."/>
            <person name="Barry K."/>
            <person name="Labutti K."/>
            <person name="Kuo R."/>
            <person name="Ohm R.A."/>
            <person name="Bhattacharya S.S."/>
            <person name="Shirouzu T."/>
            <person name="Yoshinaga Y."/>
            <person name="Martin F.M."/>
            <person name="Grigoriev I.V."/>
            <person name="Hibbett D.S."/>
        </authorList>
    </citation>
    <scope>NUCLEOTIDE SEQUENCE [LARGE SCALE GENOMIC DNA]</scope>
    <source>
        <strain evidence="1 2">TUFC12733</strain>
    </source>
</reference>
<dbReference type="STRING" id="1330018.A0A167LFH7"/>
<name>A0A167LFH7_CALVF</name>
<dbReference type="InterPro" id="IPR039196">
    <property type="entry name" value="Fmc1"/>
</dbReference>
<dbReference type="PANTHER" id="PTHR28015:SF1">
    <property type="entry name" value="ATP SYNTHASE ASSEMBLY FACTOR FMC1, MITOCHONDRIAL"/>
    <property type="match status" value="1"/>
</dbReference>
<evidence type="ECO:0000313" key="1">
    <source>
        <dbReference type="EMBL" id="KZO95638.1"/>
    </source>
</evidence>
<dbReference type="Pfam" id="PF13233">
    <property type="entry name" value="Complex1_LYR_2"/>
    <property type="match status" value="1"/>
</dbReference>
<dbReference type="GO" id="GO:0033615">
    <property type="term" value="P:mitochondrial proton-transporting ATP synthase complex assembly"/>
    <property type="evidence" value="ECO:0007669"/>
    <property type="project" value="InterPro"/>
</dbReference>
<dbReference type="GO" id="GO:0005759">
    <property type="term" value="C:mitochondrial matrix"/>
    <property type="evidence" value="ECO:0007669"/>
    <property type="project" value="TreeGrafter"/>
</dbReference>
<dbReference type="PANTHER" id="PTHR28015">
    <property type="entry name" value="ATP SYNTHASE ASSEMBLY FACTOR FMC1, MITOCHONDRIAL"/>
    <property type="match status" value="1"/>
</dbReference>
<proteinExistence type="predicted"/>
<dbReference type="Proteomes" id="UP000076738">
    <property type="component" value="Unassembled WGS sequence"/>
</dbReference>
<evidence type="ECO:0000313" key="2">
    <source>
        <dbReference type="Proteomes" id="UP000076738"/>
    </source>
</evidence>
<organism evidence="1 2">
    <name type="scientific">Calocera viscosa (strain TUFC12733)</name>
    <dbReference type="NCBI Taxonomy" id="1330018"/>
    <lineage>
        <taxon>Eukaryota</taxon>
        <taxon>Fungi</taxon>
        <taxon>Dikarya</taxon>
        <taxon>Basidiomycota</taxon>
        <taxon>Agaricomycotina</taxon>
        <taxon>Dacrymycetes</taxon>
        <taxon>Dacrymycetales</taxon>
        <taxon>Dacrymycetaceae</taxon>
        <taxon>Calocera</taxon>
    </lineage>
</organism>
<sequence length="108" mass="12419">MSSPTSLYRSLLRELRKSAVTPRPSRSKAIISHLRLLFTSESLTPQEREKDAQNTLTFLRSQRTHKDLLQRYNPLSDLTPEERVRATARRVGLDTPVEHVEPSKAEHS</sequence>
<keyword evidence="2" id="KW-1185">Reference proteome</keyword>